<feature type="chain" id="PRO_5017954093" evidence="6">
    <location>
        <begin position="21"/>
        <end position="303"/>
    </location>
</feature>
<dbReference type="CDD" id="cd01140">
    <property type="entry name" value="FatB"/>
    <property type="match status" value="1"/>
</dbReference>
<comment type="similarity">
    <text evidence="2">Belongs to the bacterial solute-binding protein 8 family.</text>
</comment>
<dbReference type="PROSITE" id="PS50983">
    <property type="entry name" value="FE_B12_PBP"/>
    <property type="match status" value="1"/>
</dbReference>
<dbReference type="GO" id="GO:1901678">
    <property type="term" value="P:iron coordination entity transport"/>
    <property type="evidence" value="ECO:0007669"/>
    <property type="project" value="UniProtKB-ARBA"/>
</dbReference>
<dbReference type="OrthoDB" id="63946at2"/>
<dbReference type="PANTHER" id="PTHR30532">
    <property type="entry name" value="IRON III DICITRATE-BINDING PERIPLASMIC PROTEIN"/>
    <property type="match status" value="1"/>
</dbReference>
<dbReference type="EMBL" id="RJVQ01000001">
    <property type="protein sequence ID" value="RQW65181.1"/>
    <property type="molecule type" value="Genomic_DNA"/>
</dbReference>
<evidence type="ECO:0000256" key="2">
    <source>
        <dbReference type="ARBA" id="ARBA00008814"/>
    </source>
</evidence>
<dbReference type="InterPro" id="IPR051313">
    <property type="entry name" value="Bact_iron-sidero_bind"/>
</dbReference>
<evidence type="ECO:0000256" key="3">
    <source>
        <dbReference type="ARBA" id="ARBA00022448"/>
    </source>
</evidence>
<dbReference type="Gene3D" id="3.40.50.1980">
    <property type="entry name" value="Nitrogenase molybdenum iron protein domain"/>
    <property type="match status" value="2"/>
</dbReference>
<dbReference type="InterPro" id="IPR033870">
    <property type="entry name" value="FatB"/>
</dbReference>
<feature type="domain" description="Fe/B12 periplasmic-binding" evidence="7">
    <location>
        <begin position="40"/>
        <end position="303"/>
    </location>
</feature>
<reference evidence="8 9" key="1">
    <citation type="submission" date="2018-11" db="EMBL/GenBank/DDBJ databases">
        <title>Vibrio LJC006 sp. nov., isolated from seawater during the bloom of the enteromorpha.</title>
        <authorList>
            <person name="Liang J."/>
        </authorList>
    </citation>
    <scope>NUCLEOTIDE SEQUENCE [LARGE SCALE GENOMIC DNA]</scope>
    <source>
        <strain evidence="8 9">LJC006</strain>
    </source>
</reference>
<organism evidence="8 9">
    <name type="scientific">Vibrio viridaestus</name>
    <dbReference type="NCBI Taxonomy" id="2487322"/>
    <lineage>
        <taxon>Bacteria</taxon>
        <taxon>Pseudomonadati</taxon>
        <taxon>Pseudomonadota</taxon>
        <taxon>Gammaproteobacteria</taxon>
        <taxon>Vibrionales</taxon>
        <taxon>Vibrionaceae</taxon>
        <taxon>Vibrio</taxon>
    </lineage>
</organism>
<dbReference type="Pfam" id="PF01497">
    <property type="entry name" value="Peripla_BP_2"/>
    <property type="match status" value="1"/>
</dbReference>
<evidence type="ECO:0000256" key="4">
    <source>
        <dbReference type="ARBA" id="ARBA00022496"/>
    </source>
</evidence>
<dbReference type="SUPFAM" id="SSF53807">
    <property type="entry name" value="Helical backbone' metal receptor"/>
    <property type="match status" value="1"/>
</dbReference>
<comment type="subcellular location">
    <subcellularLocation>
        <location evidence="1">Cell envelope</location>
    </subcellularLocation>
</comment>
<dbReference type="PANTHER" id="PTHR30532:SF28">
    <property type="entry name" value="PETROBACTIN-BINDING PROTEIN YCLQ"/>
    <property type="match status" value="1"/>
</dbReference>
<dbReference type="InterPro" id="IPR002491">
    <property type="entry name" value="ABC_transptr_periplasmic_BD"/>
</dbReference>
<dbReference type="RefSeq" id="WP_124935458.1">
    <property type="nucleotide sequence ID" value="NZ_RJVQ01000001.1"/>
</dbReference>
<keyword evidence="4" id="KW-0406">Ion transport</keyword>
<evidence type="ECO:0000256" key="6">
    <source>
        <dbReference type="SAM" id="SignalP"/>
    </source>
</evidence>
<protein>
    <submittedName>
        <fullName evidence="8">Siderophore ABC transporter substrate-binding protein</fullName>
    </submittedName>
</protein>
<evidence type="ECO:0000313" key="9">
    <source>
        <dbReference type="Proteomes" id="UP000281112"/>
    </source>
</evidence>
<evidence type="ECO:0000256" key="5">
    <source>
        <dbReference type="ARBA" id="ARBA00022729"/>
    </source>
</evidence>
<name>A0A3N9TM60_9VIBR</name>
<keyword evidence="3" id="KW-0813">Transport</keyword>
<keyword evidence="5 6" id="KW-0732">Signal</keyword>
<dbReference type="Proteomes" id="UP000281112">
    <property type="component" value="Unassembled WGS sequence"/>
</dbReference>
<keyword evidence="4" id="KW-0410">Iron transport</keyword>
<comment type="caution">
    <text evidence="8">The sequence shown here is derived from an EMBL/GenBank/DDBJ whole genome shotgun (WGS) entry which is preliminary data.</text>
</comment>
<evidence type="ECO:0000256" key="1">
    <source>
        <dbReference type="ARBA" id="ARBA00004196"/>
    </source>
</evidence>
<keyword evidence="9" id="KW-1185">Reference proteome</keyword>
<dbReference type="GO" id="GO:0030288">
    <property type="term" value="C:outer membrane-bounded periplasmic space"/>
    <property type="evidence" value="ECO:0007669"/>
    <property type="project" value="TreeGrafter"/>
</dbReference>
<feature type="signal peptide" evidence="6">
    <location>
        <begin position="1"/>
        <end position="20"/>
    </location>
</feature>
<evidence type="ECO:0000313" key="8">
    <source>
        <dbReference type="EMBL" id="RQW65181.1"/>
    </source>
</evidence>
<accession>A0A3N9TM60</accession>
<proteinExistence type="inferred from homology"/>
<keyword evidence="4" id="KW-0408">Iron</keyword>
<dbReference type="AlphaFoldDB" id="A0A3N9TM60"/>
<evidence type="ECO:0000259" key="7">
    <source>
        <dbReference type="PROSITE" id="PS50983"/>
    </source>
</evidence>
<sequence>MKFKLGVLLVAMAVSGSAFAETVTIHHELGDTKIDHVPQRVAVLGIGPLDALDSFGINPVAVTKFPTTPDYLKKYESDKYPSAGSLFEPDFESIYNQKPDLIIIGPRNAKSYDELSKIAPTVVYSNDADESYWTSTQEQWRNIGKIFHIEDKVEAKIDKVDSEFKQIRAYNEKHSTPAMTVMSVGGKISSFGEKSRFSSIYDDFGFKELYHSKQAGPHGNLISFEFIQEKNPEVLFIVDKDKLVNKGKSHTKDDFNNALVQSTNAYKDNHMIYLDVNAWYVSIAGVHSTEQMIQDVKKVVHIN</sequence>
<gene>
    <name evidence="8" type="ORF">EES38_01845</name>
</gene>